<reference evidence="2" key="3">
    <citation type="submission" date="2025-09" db="UniProtKB">
        <authorList>
            <consortium name="Ensembl"/>
        </authorList>
    </citation>
    <scope>IDENTIFICATION</scope>
</reference>
<dbReference type="InterPro" id="IPR050782">
    <property type="entry name" value="PP1_regulatory_subunit_3"/>
</dbReference>
<dbReference type="AlphaFoldDB" id="A0A8C4RJF5"/>
<dbReference type="GeneTree" id="ENSGT00940000157682"/>
<evidence type="ECO:0000259" key="1">
    <source>
        <dbReference type="PROSITE" id="PS51159"/>
    </source>
</evidence>
<dbReference type="Proteomes" id="UP000694620">
    <property type="component" value="Chromosome 1"/>
</dbReference>
<dbReference type="CDD" id="cd22255">
    <property type="entry name" value="PBD_PPP1R3A"/>
    <property type="match status" value="1"/>
</dbReference>
<sequence length="260" mass="29593">MLLCQPHLRSISRIKCKRSIKPQLSPLPRRRSSASSDDLEAEVPSVIARKVSFADAFGLDLVSVKEFDTWDVPISSFSEHCEEDVPTIEEYFFSSAFTVPSTKEELMHNVHTQKVALESIEFIPGVTSMKGIIRVLNVCFEKLVYVRMTLDAWSSYYDILAEYIPGSSDGETDQFSFKILLVPPYQKEGAKIEFCIRYETSLGTFWSNNKGLNYTLLCHKKSILEQTEKTQEEVTDKNIKTFGLSKGCLYGVLYCILLYC</sequence>
<keyword evidence="3" id="KW-1185">Reference proteome</keyword>
<evidence type="ECO:0000313" key="2">
    <source>
        <dbReference type="Ensembl" id="ENSECRP00000003025.1"/>
    </source>
</evidence>
<dbReference type="GO" id="GO:0005979">
    <property type="term" value="P:regulation of glycogen biosynthetic process"/>
    <property type="evidence" value="ECO:0007669"/>
    <property type="project" value="TreeGrafter"/>
</dbReference>
<reference evidence="2" key="2">
    <citation type="submission" date="2025-08" db="UniProtKB">
        <authorList>
            <consortium name="Ensembl"/>
        </authorList>
    </citation>
    <scope>IDENTIFICATION</scope>
</reference>
<dbReference type="Gene3D" id="2.60.40.2440">
    <property type="entry name" value="Carbohydrate binding type-21 domain"/>
    <property type="match status" value="1"/>
</dbReference>
<organism evidence="2 3">
    <name type="scientific">Erpetoichthys calabaricus</name>
    <name type="common">Rope fish</name>
    <name type="synonym">Calamoichthys calabaricus</name>
    <dbReference type="NCBI Taxonomy" id="27687"/>
    <lineage>
        <taxon>Eukaryota</taxon>
        <taxon>Metazoa</taxon>
        <taxon>Chordata</taxon>
        <taxon>Craniata</taxon>
        <taxon>Vertebrata</taxon>
        <taxon>Euteleostomi</taxon>
        <taxon>Actinopterygii</taxon>
        <taxon>Polypteriformes</taxon>
        <taxon>Polypteridae</taxon>
        <taxon>Erpetoichthys</taxon>
    </lineage>
</organism>
<name>A0A8C4RJF5_ERPCA</name>
<proteinExistence type="predicted"/>
<dbReference type="PANTHER" id="PTHR12307:SF2">
    <property type="entry name" value="PROTEIN PHOSPHATASE 1 REGULATORY SUBUNIT 3A"/>
    <property type="match status" value="1"/>
</dbReference>
<dbReference type="GO" id="GO:2001069">
    <property type="term" value="F:glycogen binding"/>
    <property type="evidence" value="ECO:0007669"/>
    <property type="project" value="TreeGrafter"/>
</dbReference>
<accession>A0A8C4RJF5</accession>
<protein>
    <recommendedName>
        <fullName evidence="1">CBM21 domain-containing protein</fullName>
    </recommendedName>
</protein>
<dbReference type="PANTHER" id="PTHR12307">
    <property type="entry name" value="PROTEIN PHOSPHATASE 1 REGULATORY SUBUNIT"/>
    <property type="match status" value="1"/>
</dbReference>
<dbReference type="GO" id="GO:0000164">
    <property type="term" value="C:protein phosphatase type 1 complex"/>
    <property type="evidence" value="ECO:0007669"/>
    <property type="project" value="TreeGrafter"/>
</dbReference>
<reference evidence="2" key="1">
    <citation type="submission" date="2021-06" db="EMBL/GenBank/DDBJ databases">
        <authorList>
            <consortium name="Wellcome Sanger Institute Data Sharing"/>
        </authorList>
    </citation>
    <scope>NUCLEOTIDE SEQUENCE [LARGE SCALE GENOMIC DNA]</scope>
</reference>
<dbReference type="InterPro" id="IPR005036">
    <property type="entry name" value="CBM21_dom"/>
</dbReference>
<dbReference type="Ensembl" id="ENSECRT00000003076.1">
    <property type="protein sequence ID" value="ENSECRP00000003025.1"/>
    <property type="gene ID" value="ENSECRG00000002056.1"/>
</dbReference>
<feature type="domain" description="CBM21" evidence="1">
    <location>
        <begin position="109"/>
        <end position="217"/>
    </location>
</feature>
<dbReference type="GO" id="GO:0008157">
    <property type="term" value="F:protein phosphatase 1 binding"/>
    <property type="evidence" value="ECO:0007669"/>
    <property type="project" value="TreeGrafter"/>
</dbReference>
<dbReference type="Pfam" id="PF03370">
    <property type="entry name" value="CBM_21"/>
    <property type="match status" value="1"/>
</dbReference>
<dbReference type="PROSITE" id="PS51159">
    <property type="entry name" value="CBM21"/>
    <property type="match status" value="1"/>
</dbReference>
<dbReference type="InterPro" id="IPR038175">
    <property type="entry name" value="CBM21_dom_sf"/>
</dbReference>
<evidence type="ECO:0000313" key="3">
    <source>
        <dbReference type="Proteomes" id="UP000694620"/>
    </source>
</evidence>